<evidence type="ECO:0000256" key="5">
    <source>
        <dbReference type="SAM" id="Phobius"/>
    </source>
</evidence>
<keyword evidence="2 5" id="KW-0812">Transmembrane</keyword>
<dbReference type="Pfam" id="PF02104">
    <property type="entry name" value="SURF1"/>
    <property type="match status" value="1"/>
</dbReference>
<organism evidence="6">
    <name type="scientific">marine metagenome</name>
    <dbReference type="NCBI Taxonomy" id="408172"/>
    <lineage>
        <taxon>unclassified sequences</taxon>
        <taxon>metagenomes</taxon>
        <taxon>ecological metagenomes</taxon>
    </lineage>
</organism>
<evidence type="ECO:0000256" key="1">
    <source>
        <dbReference type="ARBA" id="ARBA00004370"/>
    </source>
</evidence>
<keyword evidence="3 5" id="KW-1133">Transmembrane helix</keyword>
<evidence type="ECO:0008006" key="7">
    <source>
        <dbReference type="Google" id="ProtNLM"/>
    </source>
</evidence>
<protein>
    <recommendedName>
        <fullName evidence="7">SURF1-like protein</fullName>
    </recommendedName>
</protein>
<dbReference type="InterPro" id="IPR002994">
    <property type="entry name" value="Surf1/Shy1"/>
</dbReference>
<dbReference type="PANTHER" id="PTHR23427">
    <property type="entry name" value="SURFEIT LOCUS PROTEIN"/>
    <property type="match status" value="1"/>
</dbReference>
<keyword evidence="4 5" id="KW-0472">Membrane</keyword>
<dbReference type="PROSITE" id="PS50895">
    <property type="entry name" value="SURF1"/>
    <property type="match status" value="1"/>
</dbReference>
<dbReference type="PANTHER" id="PTHR23427:SF2">
    <property type="entry name" value="SURFEIT LOCUS PROTEIN 1"/>
    <property type="match status" value="1"/>
</dbReference>
<evidence type="ECO:0000256" key="2">
    <source>
        <dbReference type="ARBA" id="ARBA00022692"/>
    </source>
</evidence>
<dbReference type="AlphaFoldDB" id="A0A382TU54"/>
<evidence type="ECO:0000313" key="6">
    <source>
        <dbReference type="EMBL" id="SVD25586.1"/>
    </source>
</evidence>
<dbReference type="EMBL" id="UINC01139188">
    <property type="protein sequence ID" value="SVD25586.1"/>
    <property type="molecule type" value="Genomic_DNA"/>
</dbReference>
<evidence type="ECO:0000256" key="3">
    <source>
        <dbReference type="ARBA" id="ARBA00022989"/>
    </source>
</evidence>
<sequence length="179" mass="20663">MRMVTLIGEYDYANEFILRGQLLRGKSGVNFITPLMLYNSNKAVLVNRGWIPYEILESGDVSIFQETGPVNVSGRIRKSQDSPGELLTFDGFYREIYQLDIDVLQRHVDYALMPVYVQEELGNNSFDDLPQSVPLEFEISDGPHLGYAVQWWLFVPLLGWVYLYLLRTNEGTRTMEIIE</sequence>
<reference evidence="6" key="1">
    <citation type="submission" date="2018-05" db="EMBL/GenBank/DDBJ databases">
        <authorList>
            <person name="Lanie J.A."/>
            <person name="Ng W.-L."/>
            <person name="Kazmierczak K.M."/>
            <person name="Andrzejewski T.M."/>
            <person name="Davidsen T.M."/>
            <person name="Wayne K.J."/>
            <person name="Tettelin H."/>
            <person name="Glass J.I."/>
            <person name="Rusch D."/>
            <person name="Podicherti R."/>
            <person name="Tsui H.-C.T."/>
            <person name="Winkler M.E."/>
        </authorList>
    </citation>
    <scope>NUCLEOTIDE SEQUENCE</scope>
</reference>
<gene>
    <name evidence="6" type="ORF">METZ01_LOCUS378440</name>
</gene>
<evidence type="ECO:0000256" key="4">
    <source>
        <dbReference type="ARBA" id="ARBA00023136"/>
    </source>
</evidence>
<dbReference type="GO" id="GO:0016020">
    <property type="term" value="C:membrane"/>
    <property type="evidence" value="ECO:0007669"/>
    <property type="project" value="UniProtKB-SubCell"/>
</dbReference>
<name>A0A382TU54_9ZZZZ</name>
<accession>A0A382TU54</accession>
<feature type="transmembrane region" description="Helical" evidence="5">
    <location>
        <begin position="145"/>
        <end position="165"/>
    </location>
</feature>
<dbReference type="CDD" id="cd06662">
    <property type="entry name" value="SURF1"/>
    <property type="match status" value="1"/>
</dbReference>
<feature type="non-terminal residue" evidence="6">
    <location>
        <position position="179"/>
    </location>
</feature>
<dbReference type="InterPro" id="IPR045214">
    <property type="entry name" value="Surf1/Surf4"/>
</dbReference>
<comment type="subcellular location">
    <subcellularLocation>
        <location evidence="1">Membrane</location>
    </subcellularLocation>
</comment>
<proteinExistence type="predicted"/>